<reference evidence="3" key="1">
    <citation type="submission" date="2016-06" db="UniProtKB">
        <authorList>
            <consortium name="WormBaseParasite"/>
        </authorList>
    </citation>
    <scope>IDENTIFICATION</scope>
</reference>
<sequence>MDALIVDYTQTVEHITISQQRMQPEIYATPTSWTQLRNICAIDVRNLNVYRDQDDSNTARYGILMSIAFPITIRLTLADSPINHFGHSSKMYTKVGSCNVVLFKARRRLLRYIIQDAVDGHYAQTFLNCRSKHYGTGA</sequence>
<evidence type="ECO:0000313" key="2">
    <source>
        <dbReference type="Proteomes" id="UP000050794"/>
    </source>
</evidence>
<evidence type="ECO:0000313" key="3">
    <source>
        <dbReference type="WBParaSite" id="TCNE_0001386601-mRNA-1"/>
    </source>
</evidence>
<keyword evidence="2" id="KW-1185">Reference proteome</keyword>
<dbReference type="WBParaSite" id="TCNE_0001386601-mRNA-1">
    <property type="protein sequence ID" value="TCNE_0001386601-mRNA-1"/>
    <property type="gene ID" value="TCNE_0001386601"/>
</dbReference>
<protein>
    <submittedName>
        <fullName evidence="1 3">Uncharacterized protein</fullName>
    </submittedName>
</protein>
<dbReference type="Proteomes" id="UP000050794">
    <property type="component" value="Unassembled WGS sequence"/>
</dbReference>
<organism evidence="2 3">
    <name type="scientific">Toxocara canis</name>
    <name type="common">Canine roundworm</name>
    <dbReference type="NCBI Taxonomy" id="6265"/>
    <lineage>
        <taxon>Eukaryota</taxon>
        <taxon>Metazoa</taxon>
        <taxon>Ecdysozoa</taxon>
        <taxon>Nematoda</taxon>
        <taxon>Chromadorea</taxon>
        <taxon>Rhabditida</taxon>
        <taxon>Spirurina</taxon>
        <taxon>Ascaridomorpha</taxon>
        <taxon>Ascaridoidea</taxon>
        <taxon>Toxocaridae</taxon>
        <taxon>Toxocara</taxon>
    </lineage>
</organism>
<reference evidence="1 2" key="2">
    <citation type="submission" date="2018-11" db="EMBL/GenBank/DDBJ databases">
        <authorList>
            <consortium name="Pathogen Informatics"/>
        </authorList>
    </citation>
    <scope>NUCLEOTIDE SEQUENCE [LARGE SCALE GENOMIC DNA]</scope>
</reference>
<dbReference type="EMBL" id="UYWY01021937">
    <property type="protein sequence ID" value="VDM45187.1"/>
    <property type="molecule type" value="Genomic_DNA"/>
</dbReference>
<proteinExistence type="predicted"/>
<accession>A0A183UZE6</accession>
<dbReference type="AlphaFoldDB" id="A0A183UZE6"/>
<evidence type="ECO:0000313" key="1">
    <source>
        <dbReference type="EMBL" id="VDM45187.1"/>
    </source>
</evidence>
<name>A0A183UZE6_TOXCA</name>
<gene>
    <name evidence="1" type="ORF">TCNE_LOCUS13866</name>
</gene>